<dbReference type="Proteomes" id="UP000054107">
    <property type="component" value="Unassembled WGS sequence"/>
</dbReference>
<feature type="compositionally biased region" description="Polar residues" evidence="3">
    <location>
        <begin position="296"/>
        <end position="311"/>
    </location>
</feature>
<feature type="region of interest" description="Disordered" evidence="3">
    <location>
        <begin position="483"/>
        <end position="504"/>
    </location>
</feature>
<accession>A0A0B7MXA4</accession>
<dbReference type="GO" id="GO:0015074">
    <property type="term" value="P:DNA integration"/>
    <property type="evidence" value="ECO:0007669"/>
    <property type="project" value="InterPro"/>
</dbReference>
<dbReference type="EMBL" id="LN724641">
    <property type="protein sequence ID" value="CEP10666.1"/>
    <property type="molecule type" value="Genomic_DNA"/>
</dbReference>
<dbReference type="STRING" id="35722.A0A0B7MXA4"/>
<feature type="region of interest" description="Disordered" evidence="3">
    <location>
        <begin position="47"/>
        <end position="82"/>
    </location>
</feature>
<dbReference type="PROSITE" id="PS51900">
    <property type="entry name" value="CB"/>
    <property type="match status" value="1"/>
</dbReference>
<feature type="region of interest" description="Disordered" evidence="3">
    <location>
        <begin position="263"/>
        <end position="321"/>
    </location>
</feature>
<evidence type="ECO:0000313" key="5">
    <source>
        <dbReference type="EMBL" id="CEP10666.1"/>
    </source>
</evidence>
<dbReference type="InterPro" id="IPR044068">
    <property type="entry name" value="CB"/>
</dbReference>
<dbReference type="InterPro" id="IPR010998">
    <property type="entry name" value="Integrase_recombinase_N"/>
</dbReference>
<organism evidence="5 6">
    <name type="scientific">Parasitella parasitica</name>
    <dbReference type="NCBI Taxonomy" id="35722"/>
    <lineage>
        <taxon>Eukaryota</taxon>
        <taxon>Fungi</taxon>
        <taxon>Fungi incertae sedis</taxon>
        <taxon>Mucoromycota</taxon>
        <taxon>Mucoromycotina</taxon>
        <taxon>Mucoromycetes</taxon>
        <taxon>Mucorales</taxon>
        <taxon>Mucorineae</taxon>
        <taxon>Mucoraceae</taxon>
        <taxon>Parasitella</taxon>
    </lineage>
</organism>
<dbReference type="SUPFAM" id="SSF56349">
    <property type="entry name" value="DNA breaking-rejoining enzymes"/>
    <property type="match status" value="1"/>
</dbReference>
<dbReference type="SUPFAM" id="SSF47823">
    <property type="entry name" value="lambda integrase-like, N-terminal domain"/>
    <property type="match status" value="1"/>
</dbReference>
<feature type="domain" description="Core-binding (CB)" evidence="4">
    <location>
        <begin position="806"/>
        <end position="887"/>
    </location>
</feature>
<dbReference type="InterPro" id="IPR036397">
    <property type="entry name" value="RNaseH_sf"/>
</dbReference>
<evidence type="ECO:0000259" key="4">
    <source>
        <dbReference type="PROSITE" id="PS51900"/>
    </source>
</evidence>
<reference evidence="5 6" key="1">
    <citation type="submission" date="2014-09" db="EMBL/GenBank/DDBJ databases">
        <authorList>
            <person name="Ellenberger Sabrina"/>
        </authorList>
    </citation>
    <scope>NUCLEOTIDE SEQUENCE [LARGE SCALE GENOMIC DNA]</scope>
    <source>
        <strain evidence="5 6">CBS 412.66</strain>
    </source>
</reference>
<dbReference type="GO" id="GO:0006310">
    <property type="term" value="P:DNA recombination"/>
    <property type="evidence" value="ECO:0007669"/>
    <property type="project" value="UniProtKB-KW"/>
</dbReference>
<keyword evidence="1" id="KW-0238">DNA-binding</keyword>
<gene>
    <name evidence="5" type="primary">PARPA_04394.1 scaffold 12902</name>
</gene>
<protein>
    <recommendedName>
        <fullName evidence="4">Core-binding (CB) domain-containing protein</fullName>
    </recommendedName>
</protein>
<sequence length="1181" mass="131402">MSSINGLTDEKIQKLLEFYEQCQGNTNEDFDRSQLCSLPAEILSELEETAPSELKKKEPSTVSSSLSSRSKGWTPPSRSMLSTKEPIVQKLQRLAVYSFATGKELDEDAKDLATRIIRLPENMQYLRDNEEDDKDMAFPTEIVEKIHQGRYEEAILKQATSRTYGGFKPRGDYKGNSRGGFSRGGRGGKGRGRGHPPPSTSTQHHHLSNSTTDQKYKQTNNDDQQHALHNSRRWDSTRRTSTTLHQQLAEDNDPQMALVCNKSRIPNPIPVPSYPMEAEDTIPEPGIGPYSGEISRVQSHRTSTGSGQPLSVDSIHDSRAKQDSANLGLQANQQTYPGPTLQDGGCPCVTPTDRARRLCSQDRLEGCLRSGAYPPAIEEVLVIRTQRYCVPLFILSVWDEFLPSCLRKIDSVCLRIASPEGHQNGKLLGRHVHPGQDKGRMSVACGASSETPTGFGVHHQLRKEQSERKSCPRLLGFHVQHQEDEDQRAAEEDEQSILSHQTAPELKQDALMSLDCRDLARSLRRLQFDWEGECVLSQHANDDLTWWEQVSSAKNGLPLREDHIHTPPAITIHCDASDSGWGVASGHVTTAGFWSTAESEDSINVRELKTVKFALLLHARKFAGQSLQLFTDNTTAVKYAMKSGGTASIALQSLALDINEIINKFNLKVKFQHIAGQENTRADALSRRKKPLGALGTTTDRCLRIQGEPQNEGVLELPAGPRSNSNRCLPAELAEEGAVSPPSVAIDSQGDTQAAEGQGQQGRPSHPELAQPVLVANGSESEQVIPIKARSIKEVDLDRLAIIREYQDDEINEEVSEYLHSANSTGTHKQYDGLWKQWASWCHGKQWNPREYNPPRIVEYLLSRNQDAYSTLNSARSAIASVFKVIHPNKAAIASHQLMIDFFSAKKRKSPKLSNHDQETFDISLITNHILAWGTTESLSLSQLQQKALYLLTVSTMWRPRSDIGTLQFRDLEFIIKDSVLNGLTIISRAPKEITPKKSKLGVIEDTDICPVKTLFEFVTRSRTLRCDLPEDHTLFLANIDDGNSCRSIRPSTAATWLTTLMKASGVDTNVFKAHSLRSAASTKAVQRGVPIQTVKEHANWSLSANTFEKYYYKPSGQHARGSFITEQLFDDTENRTTSEVGVEATSIVLGTTHNGTVAETKTEDVVGSRRKKLWKFLSFQ</sequence>
<feature type="compositionally biased region" description="Polar residues" evidence="3">
    <location>
        <begin position="208"/>
        <end position="222"/>
    </location>
</feature>
<evidence type="ECO:0000256" key="3">
    <source>
        <dbReference type="SAM" id="MobiDB-lite"/>
    </source>
</evidence>
<dbReference type="PANTHER" id="PTHR35617">
    <property type="entry name" value="PHAGE_INTEGRASE DOMAIN-CONTAINING PROTEIN"/>
    <property type="match status" value="1"/>
</dbReference>
<feature type="region of interest" description="Disordered" evidence="3">
    <location>
        <begin position="439"/>
        <end position="458"/>
    </location>
</feature>
<evidence type="ECO:0000256" key="2">
    <source>
        <dbReference type="ARBA" id="ARBA00023172"/>
    </source>
</evidence>
<dbReference type="Gene3D" id="1.10.150.130">
    <property type="match status" value="1"/>
</dbReference>
<dbReference type="GO" id="GO:0003677">
    <property type="term" value="F:DNA binding"/>
    <property type="evidence" value="ECO:0007669"/>
    <property type="project" value="UniProtKB-KW"/>
</dbReference>
<dbReference type="Gene3D" id="3.30.420.10">
    <property type="entry name" value="Ribonuclease H-like superfamily/Ribonuclease H"/>
    <property type="match status" value="1"/>
</dbReference>
<name>A0A0B7MXA4_9FUNG</name>
<dbReference type="Gene3D" id="1.10.443.10">
    <property type="entry name" value="Intergrase catalytic core"/>
    <property type="match status" value="1"/>
</dbReference>
<feature type="compositionally biased region" description="Acidic residues" evidence="3">
    <location>
        <begin position="483"/>
        <end position="495"/>
    </location>
</feature>
<feature type="region of interest" description="Disordered" evidence="3">
    <location>
        <begin position="736"/>
        <end position="767"/>
    </location>
</feature>
<feature type="compositionally biased region" description="Low complexity" evidence="3">
    <location>
        <begin position="60"/>
        <end position="70"/>
    </location>
</feature>
<evidence type="ECO:0000256" key="1">
    <source>
        <dbReference type="ARBA" id="ARBA00023125"/>
    </source>
</evidence>
<evidence type="ECO:0000313" key="6">
    <source>
        <dbReference type="Proteomes" id="UP000054107"/>
    </source>
</evidence>
<dbReference type="PANTHER" id="PTHR35617:SF3">
    <property type="entry name" value="CORE-BINDING (CB) DOMAIN-CONTAINING PROTEIN"/>
    <property type="match status" value="1"/>
</dbReference>
<dbReference type="AlphaFoldDB" id="A0A0B7MXA4"/>
<feature type="region of interest" description="Disordered" evidence="3">
    <location>
        <begin position="162"/>
        <end position="242"/>
    </location>
</feature>
<keyword evidence="6" id="KW-1185">Reference proteome</keyword>
<dbReference type="CDD" id="cd09275">
    <property type="entry name" value="RNase_HI_RT_DIRS1"/>
    <property type="match status" value="1"/>
</dbReference>
<keyword evidence="2" id="KW-0233">DNA recombination</keyword>
<dbReference type="InterPro" id="IPR011010">
    <property type="entry name" value="DNA_brk_join_enz"/>
</dbReference>
<proteinExistence type="predicted"/>
<dbReference type="OrthoDB" id="2204982at2759"/>
<dbReference type="InterPro" id="IPR013762">
    <property type="entry name" value="Integrase-like_cat_sf"/>
</dbReference>